<feature type="active site" evidence="5 6">
    <location>
        <position position="212"/>
    </location>
</feature>
<dbReference type="PROSITE" id="PS50122">
    <property type="entry name" value="CHEB"/>
    <property type="match status" value="1"/>
</dbReference>
<comment type="caution">
    <text evidence="10">The sequence shown here is derived from an EMBL/GenBank/DDBJ whole genome shotgun (WGS) entry which is preliminary data.</text>
</comment>
<dbReference type="Pfam" id="PF00072">
    <property type="entry name" value="Response_reg"/>
    <property type="match status" value="1"/>
</dbReference>
<dbReference type="CDD" id="cd16432">
    <property type="entry name" value="CheB_Rec"/>
    <property type="match status" value="1"/>
</dbReference>
<dbReference type="GO" id="GO:0006935">
    <property type="term" value="P:chemotaxis"/>
    <property type="evidence" value="ECO:0007669"/>
    <property type="project" value="UniProtKB-UniRule"/>
</dbReference>
<protein>
    <recommendedName>
        <fullName evidence="5">Protein-glutamate methylesterase/protein-glutamine glutaminase</fullName>
        <ecNumber evidence="5">3.1.1.61</ecNumber>
        <ecNumber evidence="5">3.5.1.44</ecNumber>
    </recommendedName>
</protein>
<comment type="subcellular location">
    <subcellularLocation>
        <location evidence="5">Cytoplasm</location>
    </subcellularLocation>
</comment>
<keyword evidence="3 5" id="KW-0378">Hydrolase</keyword>
<dbReference type="InterPro" id="IPR000673">
    <property type="entry name" value="Sig_transdc_resp-reg_Me-estase"/>
</dbReference>
<evidence type="ECO:0000256" key="3">
    <source>
        <dbReference type="ARBA" id="ARBA00022801"/>
    </source>
</evidence>
<dbReference type="NCBIfam" id="NF001965">
    <property type="entry name" value="PRK00742.1"/>
    <property type="match status" value="1"/>
</dbReference>
<dbReference type="RefSeq" id="WP_084178302.1">
    <property type="nucleotide sequence ID" value="NZ_BMLF01000001.1"/>
</dbReference>
<dbReference type="CDD" id="cd17541">
    <property type="entry name" value="REC_CheB-like"/>
    <property type="match status" value="1"/>
</dbReference>
<dbReference type="EMBL" id="BMLF01000001">
    <property type="protein sequence ID" value="GGL88998.1"/>
    <property type="molecule type" value="Genomic_DNA"/>
</dbReference>
<reference evidence="10" key="2">
    <citation type="submission" date="2020-09" db="EMBL/GenBank/DDBJ databases">
        <authorList>
            <person name="Sun Q."/>
            <person name="Zhou Y."/>
        </authorList>
    </citation>
    <scope>NUCLEOTIDE SEQUENCE</scope>
    <source>
        <strain evidence="10">CGMCC 1.6293</strain>
    </source>
</reference>
<comment type="similarity">
    <text evidence="5">Belongs to the CheB family.</text>
</comment>
<dbReference type="AlphaFoldDB" id="A0A917WBN0"/>
<feature type="domain" description="CheB-type methylesterase" evidence="9">
    <location>
        <begin position="170"/>
        <end position="366"/>
    </location>
</feature>
<dbReference type="PIRSF" id="PIRSF000876">
    <property type="entry name" value="RR_chemtxs_CheB"/>
    <property type="match status" value="1"/>
</dbReference>
<dbReference type="Proteomes" id="UP000649829">
    <property type="component" value="Unassembled WGS sequence"/>
</dbReference>
<evidence type="ECO:0000259" key="8">
    <source>
        <dbReference type="PROSITE" id="PS50110"/>
    </source>
</evidence>
<evidence type="ECO:0000256" key="4">
    <source>
        <dbReference type="ARBA" id="ARBA00048267"/>
    </source>
</evidence>
<dbReference type="GO" id="GO:0050568">
    <property type="term" value="F:protein-glutamine glutaminase activity"/>
    <property type="evidence" value="ECO:0007669"/>
    <property type="project" value="UniProtKB-UniRule"/>
</dbReference>
<dbReference type="HAMAP" id="MF_00099">
    <property type="entry name" value="CheB_chemtxs"/>
    <property type="match status" value="1"/>
</dbReference>
<dbReference type="GO" id="GO:0000156">
    <property type="term" value="F:phosphorelay response regulator activity"/>
    <property type="evidence" value="ECO:0007669"/>
    <property type="project" value="InterPro"/>
</dbReference>
<dbReference type="SUPFAM" id="SSF52172">
    <property type="entry name" value="CheY-like"/>
    <property type="match status" value="1"/>
</dbReference>
<dbReference type="EC" id="3.1.1.61" evidence="5"/>
<evidence type="ECO:0000256" key="1">
    <source>
        <dbReference type="ARBA" id="ARBA00022490"/>
    </source>
</evidence>
<comment type="catalytic activity">
    <reaction evidence="4 5">
        <text>[protein]-L-glutamate 5-O-methyl ester + H2O = L-glutamyl-[protein] + methanol + H(+)</text>
        <dbReference type="Rhea" id="RHEA:23236"/>
        <dbReference type="Rhea" id="RHEA-COMP:10208"/>
        <dbReference type="Rhea" id="RHEA-COMP:10311"/>
        <dbReference type="ChEBI" id="CHEBI:15377"/>
        <dbReference type="ChEBI" id="CHEBI:15378"/>
        <dbReference type="ChEBI" id="CHEBI:17790"/>
        <dbReference type="ChEBI" id="CHEBI:29973"/>
        <dbReference type="ChEBI" id="CHEBI:82795"/>
        <dbReference type="EC" id="3.1.1.61"/>
    </reaction>
</comment>
<feature type="modified residue" description="4-aspartylphosphate" evidence="5 7">
    <location>
        <position position="76"/>
    </location>
</feature>
<dbReference type="EC" id="3.5.1.44" evidence="5"/>
<dbReference type="InterPro" id="IPR008248">
    <property type="entry name" value="CheB-like"/>
</dbReference>
<dbReference type="InterPro" id="IPR011006">
    <property type="entry name" value="CheY-like_superfamily"/>
</dbReference>
<evidence type="ECO:0000313" key="11">
    <source>
        <dbReference type="Proteomes" id="UP000649829"/>
    </source>
</evidence>
<sequence length="373" mass="39159">MSDVSNPPVRQGVVGGRKVRAGVQRVLIVDDSIAMQKLIGHALDSDPRLEVVGVAEDAYAARDMIKRLKPDVLVLDVEMPRMSGLDFLGRLMRLRPMPVVMFSSVTQSGSDAAIRALVLGAVDCIAKPQSGVTSAVLNVLADRVYAAATAPVLVSTPDTDRPATQTRTAPGISRIADGQVILIGASTGGVTAVETVLRGLPPSIPPVLIAQHMPETFLQSFSSRLDSILPHRVSLAQDGMELRPGHIVLAPGGIRHTGIEARGGSLYCKAIDRPKRNGHCPSVDELFLSAENVAPRVTAVILTGLGRDGADGLQALRNAGAHCIGQDEASCVVYGMPRAAAECGALDQQLPLSEIAGAVLASLRNPARSLRKA</sequence>
<evidence type="ECO:0000259" key="9">
    <source>
        <dbReference type="PROSITE" id="PS50122"/>
    </source>
</evidence>
<name>A0A917WBN0_9RHOB</name>
<keyword evidence="1 5" id="KW-0963">Cytoplasm</keyword>
<feature type="domain" description="Response regulatory" evidence="8">
    <location>
        <begin position="25"/>
        <end position="142"/>
    </location>
</feature>
<dbReference type="GO" id="GO:0005737">
    <property type="term" value="C:cytoplasm"/>
    <property type="evidence" value="ECO:0007669"/>
    <property type="project" value="UniProtKB-SubCell"/>
</dbReference>
<comment type="catalytic activity">
    <reaction evidence="5">
        <text>L-glutaminyl-[protein] + H2O = L-glutamyl-[protein] + NH4(+)</text>
        <dbReference type="Rhea" id="RHEA:16441"/>
        <dbReference type="Rhea" id="RHEA-COMP:10207"/>
        <dbReference type="Rhea" id="RHEA-COMP:10208"/>
        <dbReference type="ChEBI" id="CHEBI:15377"/>
        <dbReference type="ChEBI" id="CHEBI:28938"/>
        <dbReference type="ChEBI" id="CHEBI:29973"/>
        <dbReference type="ChEBI" id="CHEBI:30011"/>
        <dbReference type="EC" id="3.5.1.44"/>
    </reaction>
</comment>
<dbReference type="InterPro" id="IPR001789">
    <property type="entry name" value="Sig_transdc_resp-reg_receiver"/>
</dbReference>
<gene>
    <name evidence="10" type="primary">cheB1</name>
    <name evidence="5" type="synonym">cheB</name>
    <name evidence="10" type="ORF">GCM10011534_08910</name>
</gene>
<evidence type="ECO:0000256" key="2">
    <source>
        <dbReference type="ARBA" id="ARBA00022500"/>
    </source>
</evidence>
<feature type="active site" evidence="5 6">
    <location>
        <position position="186"/>
    </location>
</feature>
<dbReference type="GO" id="GO:0008984">
    <property type="term" value="F:protein-glutamate methylesterase activity"/>
    <property type="evidence" value="ECO:0007669"/>
    <property type="project" value="UniProtKB-UniRule"/>
</dbReference>
<dbReference type="Pfam" id="PF01339">
    <property type="entry name" value="CheB_methylest"/>
    <property type="match status" value="1"/>
</dbReference>
<accession>A0A917WBN0</accession>
<comment type="domain">
    <text evidence="5">Contains a C-terminal catalytic domain, and an N-terminal region which modulates catalytic activity.</text>
</comment>
<dbReference type="Gene3D" id="3.40.50.2300">
    <property type="match status" value="1"/>
</dbReference>
<dbReference type="SMART" id="SM00448">
    <property type="entry name" value="REC"/>
    <property type="match status" value="1"/>
</dbReference>
<keyword evidence="11" id="KW-1185">Reference proteome</keyword>
<dbReference type="PANTHER" id="PTHR42872">
    <property type="entry name" value="PROTEIN-GLUTAMATE METHYLESTERASE/PROTEIN-GLUTAMINE GLUTAMINASE"/>
    <property type="match status" value="1"/>
</dbReference>
<keyword evidence="5 7" id="KW-0597">Phosphoprotein</keyword>
<comment type="PTM">
    <text evidence="5">Phosphorylated by CheA. Phosphorylation of the N-terminal regulatory domain activates the methylesterase activity.</text>
</comment>
<evidence type="ECO:0000256" key="5">
    <source>
        <dbReference type="HAMAP-Rule" id="MF_00099"/>
    </source>
</evidence>
<dbReference type="InterPro" id="IPR035909">
    <property type="entry name" value="CheB_C"/>
</dbReference>
<proteinExistence type="inferred from homology"/>
<feature type="active site" evidence="5 6">
    <location>
        <position position="308"/>
    </location>
</feature>
<comment type="function">
    <text evidence="5">Involved in chemotaxis. Part of a chemotaxis signal transduction system that modulates chemotaxis in response to various stimuli. Catalyzes the demethylation of specific methylglutamate residues introduced into the chemoreceptors (methyl-accepting chemotaxis proteins or MCP) by CheR. Also mediates the irreversible deamidation of specific glutamine residues to glutamic acid.</text>
</comment>
<dbReference type="PANTHER" id="PTHR42872:SF6">
    <property type="entry name" value="PROTEIN-GLUTAMATE METHYLESTERASE_PROTEIN-GLUTAMINE GLUTAMINASE"/>
    <property type="match status" value="1"/>
</dbReference>
<organism evidence="10 11">
    <name type="scientific">Pseudooceanicola nanhaiensis</name>
    <dbReference type="NCBI Taxonomy" id="375761"/>
    <lineage>
        <taxon>Bacteria</taxon>
        <taxon>Pseudomonadati</taxon>
        <taxon>Pseudomonadota</taxon>
        <taxon>Alphaproteobacteria</taxon>
        <taxon>Rhodobacterales</taxon>
        <taxon>Paracoccaceae</taxon>
        <taxon>Pseudooceanicola</taxon>
    </lineage>
</organism>
<reference evidence="10" key="1">
    <citation type="journal article" date="2014" name="Int. J. Syst. Evol. Microbiol.">
        <title>Complete genome sequence of Corynebacterium casei LMG S-19264T (=DSM 44701T), isolated from a smear-ripened cheese.</title>
        <authorList>
            <consortium name="US DOE Joint Genome Institute (JGI-PGF)"/>
            <person name="Walter F."/>
            <person name="Albersmeier A."/>
            <person name="Kalinowski J."/>
            <person name="Ruckert C."/>
        </authorList>
    </citation>
    <scope>NUCLEOTIDE SEQUENCE</scope>
    <source>
        <strain evidence="10">CGMCC 1.6293</strain>
    </source>
</reference>
<dbReference type="PROSITE" id="PS50110">
    <property type="entry name" value="RESPONSE_REGULATORY"/>
    <property type="match status" value="1"/>
</dbReference>
<evidence type="ECO:0000313" key="10">
    <source>
        <dbReference type="EMBL" id="GGL88998.1"/>
    </source>
</evidence>
<dbReference type="Gene3D" id="3.40.50.180">
    <property type="entry name" value="Methylesterase CheB, C-terminal domain"/>
    <property type="match status" value="1"/>
</dbReference>
<evidence type="ECO:0000256" key="6">
    <source>
        <dbReference type="PROSITE-ProRule" id="PRU00050"/>
    </source>
</evidence>
<dbReference type="SUPFAM" id="SSF52738">
    <property type="entry name" value="Methylesterase CheB, C-terminal domain"/>
    <property type="match status" value="1"/>
</dbReference>
<evidence type="ECO:0000256" key="7">
    <source>
        <dbReference type="PROSITE-ProRule" id="PRU00169"/>
    </source>
</evidence>
<keyword evidence="2 5" id="KW-0145">Chemotaxis</keyword>